<dbReference type="CDD" id="cd05256">
    <property type="entry name" value="UDP_AE_SDR_e"/>
    <property type="match status" value="1"/>
</dbReference>
<dbReference type="InterPro" id="IPR050177">
    <property type="entry name" value="Lipid_A_modif_metabolic_enz"/>
</dbReference>
<dbReference type="PANTHER" id="PTHR43245:SF13">
    <property type="entry name" value="UDP-D-APIOSE_UDP-D-XYLOSE SYNTHASE 2"/>
    <property type="match status" value="1"/>
</dbReference>
<accession>A0A2S8G6J1</accession>
<evidence type="ECO:0000313" key="2">
    <source>
        <dbReference type="EMBL" id="PQO39910.1"/>
    </source>
</evidence>
<dbReference type="Gene3D" id="3.40.50.720">
    <property type="entry name" value="NAD(P)-binding Rossmann-like Domain"/>
    <property type="match status" value="1"/>
</dbReference>
<dbReference type="Pfam" id="PF01370">
    <property type="entry name" value="Epimerase"/>
    <property type="match status" value="1"/>
</dbReference>
<dbReference type="RefSeq" id="WP_105328345.1">
    <property type="nucleotide sequence ID" value="NZ_PUHY01000004.1"/>
</dbReference>
<dbReference type="SUPFAM" id="SSF51735">
    <property type="entry name" value="NAD(P)-binding Rossmann-fold domains"/>
    <property type="match status" value="1"/>
</dbReference>
<dbReference type="Proteomes" id="UP000238322">
    <property type="component" value="Unassembled WGS sequence"/>
</dbReference>
<dbReference type="InterPro" id="IPR001509">
    <property type="entry name" value="Epimerase_deHydtase"/>
</dbReference>
<evidence type="ECO:0000259" key="1">
    <source>
        <dbReference type="Pfam" id="PF01370"/>
    </source>
</evidence>
<dbReference type="PANTHER" id="PTHR43245">
    <property type="entry name" value="BIFUNCTIONAL POLYMYXIN RESISTANCE PROTEIN ARNA"/>
    <property type="match status" value="1"/>
</dbReference>
<gene>
    <name evidence="2" type="ORF">C5Y83_04025</name>
</gene>
<reference evidence="2 3" key="1">
    <citation type="submission" date="2018-02" db="EMBL/GenBank/DDBJ databases">
        <title>Comparative genomes isolates from brazilian mangrove.</title>
        <authorList>
            <person name="Araujo J.E."/>
            <person name="Taketani R.G."/>
            <person name="Silva M.C.P."/>
            <person name="Loureco M.V."/>
            <person name="Andreote F.D."/>
        </authorList>
    </citation>
    <scope>NUCLEOTIDE SEQUENCE [LARGE SCALE GENOMIC DNA]</scope>
    <source>
        <strain evidence="2 3">Hex-1 MGV</strain>
    </source>
</reference>
<dbReference type="AlphaFoldDB" id="A0A2S8G6J1"/>
<dbReference type="InterPro" id="IPR036291">
    <property type="entry name" value="NAD(P)-bd_dom_sf"/>
</dbReference>
<organism evidence="2 3">
    <name type="scientific">Blastopirellula marina</name>
    <dbReference type="NCBI Taxonomy" id="124"/>
    <lineage>
        <taxon>Bacteria</taxon>
        <taxon>Pseudomonadati</taxon>
        <taxon>Planctomycetota</taxon>
        <taxon>Planctomycetia</taxon>
        <taxon>Pirellulales</taxon>
        <taxon>Pirellulaceae</taxon>
        <taxon>Blastopirellula</taxon>
    </lineage>
</organism>
<sequence>MAKYLVTGGAGFIGSHIVDGLLARGDEVVIYDNLSTGSTENVAQHKNATFIEGCITNGEQLAAALSGVEYVFHEAALASVPLSVERPLDTNLHCVTGTLTVLNEARKAGVKRVVYAASSSAYGDQPFLAKRETDLPAPLSPYAVAKLAGEYYCQAFYHTYGLETVGLRYFNVFGPRQDPDSPYSAVIPIFLTLLLKGQQPVVYGDGHQSRDFTYVKNIVNANLAAASAENVAGKIINVANGKSTSLLTLLKLLNEQLGTDIQAKHDPPRAGDVRDSMADNTLATQLLKYEVEVDFEEGLKRSVEYYRKLALQRA</sequence>
<dbReference type="EMBL" id="PUHY01000004">
    <property type="protein sequence ID" value="PQO39910.1"/>
    <property type="molecule type" value="Genomic_DNA"/>
</dbReference>
<dbReference type="Gene3D" id="3.90.25.10">
    <property type="entry name" value="UDP-galactose 4-epimerase, domain 1"/>
    <property type="match status" value="1"/>
</dbReference>
<evidence type="ECO:0000313" key="3">
    <source>
        <dbReference type="Proteomes" id="UP000238322"/>
    </source>
</evidence>
<name>A0A2S8G6J1_9BACT</name>
<comment type="caution">
    <text evidence="2">The sequence shown here is derived from an EMBL/GenBank/DDBJ whole genome shotgun (WGS) entry which is preliminary data.</text>
</comment>
<dbReference type="OrthoDB" id="258549at2"/>
<protein>
    <submittedName>
        <fullName evidence="2">LPS biosynthesis protein WbpP</fullName>
    </submittedName>
</protein>
<feature type="domain" description="NAD-dependent epimerase/dehydratase" evidence="1">
    <location>
        <begin position="5"/>
        <end position="239"/>
    </location>
</feature>
<proteinExistence type="predicted"/>